<evidence type="ECO:0000313" key="2">
    <source>
        <dbReference type="Proteomes" id="UP000007306"/>
    </source>
</evidence>
<dbReference type="AlphaFoldDB" id="I1QWB1"/>
<dbReference type="Proteomes" id="UP000007306">
    <property type="component" value="Chromosome 10"/>
</dbReference>
<sequence length="52" mass="5798">MSAVGAVRTPSAAEEFEAKPSRRITEALANKLISHCPSHHWRTPRKEKGEVE</sequence>
<dbReference type="Gramene" id="ORGLA10G0149400.1">
    <property type="protein sequence ID" value="ORGLA10G0149400.1"/>
    <property type="gene ID" value="ORGLA10G0149400"/>
</dbReference>
<reference evidence="1" key="1">
    <citation type="submission" date="2015-06" db="UniProtKB">
        <authorList>
            <consortium name="EnsemblPlants"/>
        </authorList>
    </citation>
    <scope>IDENTIFICATION</scope>
</reference>
<proteinExistence type="predicted"/>
<protein>
    <submittedName>
        <fullName evidence="1">Uncharacterized protein</fullName>
    </submittedName>
</protein>
<dbReference type="EnsemblPlants" id="ORGLA10G0149400.1">
    <property type="protein sequence ID" value="ORGLA10G0149400.1"/>
    <property type="gene ID" value="ORGLA10G0149400"/>
</dbReference>
<dbReference type="HOGENOM" id="CLU_3090485_0_0_1"/>
<name>I1QWB1_ORYGL</name>
<evidence type="ECO:0000313" key="1">
    <source>
        <dbReference type="EnsemblPlants" id="ORGLA10G0149400.1"/>
    </source>
</evidence>
<accession>I1QWB1</accession>
<keyword evidence="2" id="KW-1185">Reference proteome</keyword>
<organism evidence="1 2">
    <name type="scientific">Oryza glaberrima</name>
    <name type="common">African rice</name>
    <dbReference type="NCBI Taxonomy" id="4538"/>
    <lineage>
        <taxon>Eukaryota</taxon>
        <taxon>Viridiplantae</taxon>
        <taxon>Streptophyta</taxon>
        <taxon>Embryophyta</taxon>
        <taxon>Tracheophyta</taxon>
        <taxon>Spermatophyta</taxon>
        <taxon>Magnoliopsida</taxon>
        <taxon>Liliopsida</taxon>
        <taxon>Poales</taxon>
        <taxon>Poaceae</taxon>
        <taxon>BOP clade</taxon>
        <taxon>Oryzoideae</taxon>
        <taxon>Oryzeae</taxon>
        <taxon>Oryzinae</taxon>
        <taxon>Oryza</taxon>
    </lineage>
</organism>
<reference evidence="1 2" key="2">
    <citation type="submission" date="2018-04" db="EMBL/GenBank/DDBJ databases">
        <title>OglaRS2 (Oryza glaberrima Reference Sequence Version 2).</title>
        <authorList>
            <person name="Zhang J."/>
            <person name="Kudrna D."/>
            <person name="Lee S."/>
            <person name="Talag J."/>
            <person name="Rajasekar S."/>
            <person name="Wing R.A."/>
        </authorList>
    </citation>
    <scope>NUCLEOTIDE SEQUENCE [LARGE SCALE GENOMIC DNA]</scope>
    <source>
        <strain evidence="1 2">cv. IRGC 96717</strain>
    </source>
</reference>